<evidence type="ECO:0000256" key="1">
    <source>
        <dbReference type="SAM" id="MobiDB-lite"/>
    </source>
</evidence>
<dbReference type="AlphaFoldDB" id="A0A2D4PWK5"/>
<evidence type="ECO:0000313" key="2">
    <source>
        <dbReference type="EMBL" id="LAB62311.1"/>
    </source>
</evidence>
<dbReference type="Gene3D" id="3.30.70.1820">
    <property type="entry name" value="L1 transposable element, RRM domain"/>
    <property type="match status" value="1"/>
</dbReference>
<reference evidence="2" key="2">
    <citation type="submission" date="2017-11" db="EMBL/GenBank/DDBJ databases">
        <title>Coralsnake Venomics: Analyses of Venom Gland Transcriptomes and Proteomes of Six Brazilian Taxa.</title>
        <authorList>
            <person name="Aird S.D."/>
            <person name="Jorge da Silva N."/>
            <person name="Qiu L."/>
            <person name="Villar-Briones A."/>
            <person name="Aparecida-Saddi V."/>
            <person name="Campos-Telles M.P."/>
            <person name="Grau M."/>
            <person name="Mikheyev A.S."/>
        </authorList>
    </citation>
    <scope>NUCLEOTIDE SEQUENCE</scope>
    <source>
        <tissue evidence="2">Venom_gland</tissue>
    </source>
</reference>
<dbReference type="EMBL" id="IACN01101232">
    <property type="protein sequence ID" value="LAB62311.1"/>
    <property type="molecule type" value="Transcribed_RNA"/>
</dbReference>
<sequence length="112" mass="13417">MVAKRDLEEAIVHLKMESSAFLLRFQHIIESKEEDHPNLMTELLTNALQKTKQEMRNNIDETYRIFTNYAWRHKLLRKVHVRFTRKTVRDEVYGRTRDEEQGERNSDVKAGS</sequence>
<reference evidence="2" key="1">
    <citation type="submission" date="2017-07" db="EMBL/GenBank/DDBJ databases">
        <authorList>
            <person name="Mikheyev A."/>
            <person name="Grau M."/>
        </authorList>
    </citation>
    <scope>NUCLEOTIDE SEQUENCE</scope>
    <source>
        <tissue evidence="2">Venom_gland</tissue>
    </source>
</reference>
<accession>A0A2D4PWK5</accession>
<organism evidence="2">
    <name type="scientific">Micrurus surinamensis</name>
    <name type="common">Surinam coral snake</name>
    <dbReference type="NCBI Taxonomy" id="129470"/>
    <lineage>
        <taxon>Eukaryota</taxon>
        <taxon>Metazoa</taxon>
        <taxon>Chordata</taxon>
        <taxon>Craniata</taxon>
        <taxon>Vertebrata</taxon>
        <taxon>Euteleostomi</taxon>
        <taxon>Lepidosauria</taxon>
        <taxon>Squamata</taxon>
        <taxon>Bifurcata</taxon>
        <taxon>Unidentata</taxon>
        <taxon>Episquamata</taxon>
        <taxon>Toxicofera</taxon>
        <taxon>Serpentes</taxon>
        <taxon>Colubroidea</taxon>
        <taxon>Elapidae</taxon>
        <taxon>Elapinae</taxon>
        <taxon>Micrurus</taxon>
    </lineage>
</organism>
<name>A0A2D4PWK5_MICSU</name>
<protein>
    <submittedName>
        <fullName evidence="2">Uncharacterized protein</fullName>
    </submittedName>
</protein>
<proteinExistence type="predicted"/>
<feature type="region of interest" description="Disordered" evidence="1">
    <location>
        <begin position="92"/>
        <end position="112"/>
    </location>
</feature>